<protein>
    <submittedName>
        <fullName evidence="5">Uncharacterized protein</fullName>
    </submittedName>
</protein>
<reference evidence="6" key="2">
    <citation type="submission" date="2016-01" db="EMBL/GenBank/DDBJ databases">
        <title>Six Aerococcus type strain genome sequencing and assembly using PacBio and Illumina Hiseq.</title>
        <authorList>
            <person name="Carkaci D."/>
            <person name="Dargis R."/>
            <person name="Nielsen X.C."/>
            <person name="Skovgaard O."/>
            <person name="Fuursted K."/>
            <person name="Christensen J.J."/>
        </authorList>
    </citation>
    <scope>NUCLEOTIDE SEQUENCE [LARGE SCALE GENOMIC DNA]</scope>
    <source>
        <strain evidence="6">CCUG42038B</strain>
    </source>
</reference>
<dbReference type="Pfam" id="PF00924">
    <property type="entry name" value="MS_channel_2nd"/>
    <property type="match status" value="1"/>
</dbReference>
<evidence type="ECO:0000313" key="6">
    <source>
        <dbReference type="Proteomes" id="UP000062260"/>
    </source>
</evidence>
<comment type="subcellular location">
    <subcellularLocation>
        <location evidence="1">Membrane</location>
    </subcellularLocation>
</comment>
<dbReference type="InterPro" id="IPR023408">
    <property type="entry name" value="MscS_beta-dom_sf"/>
</dbReference>
<sequence length="295" mass="33404">MFQEIIDNMGEGVSNPEEFGRRLLASLGTIALAYLASKLVGLLARKLTSNDDREIMILRLSRLFITLPAIVLLIYIWFQGVGSAAIFIILMVATITLALKDMIVDIVAYFYTIFRHPFRIGDVIEIAGQRGQVVDFDFLQFNLAEMGGLVENIRPTGRYISLPNRFIFEKVLTNYSHDHDFVVVETSILIAFDADRDVALGAAEQVAADHHQAFLDQHDEEELEEFTRFIEGFQNEQATFSRIMMDDNGFRIFVQFCSAYYQIAGRTSEIECQLYDAMVAKGITLPVPLHLPKTD</sequence>
<organism evidence="5 6">
    <name type="scientific">Aerococcus urinaehominis</name>
    <dbReference type="NCBI Taxonomy" id="128944"/>
    <lineage>
        <taxon>Bacteria</taxon>
        <taxon>Bacillati</taxon>
        <taxon>Bacillota</taxon>
        <taxon>Bacilli</taxon>
        <taxon>Lactobacillales</taxon>
        <taxon>Aerococcaceae</taxon>
        <taxon>Aerococcus</taxon>
    </lineage>
</organism>
<dbReference type="PANTHER" id="PTHR30221:SF1">
    <property type="entry name" value="SMALL-CONDUCTANCE MECHANOSENSITIVE CHANNEL"/>
    <property type="match status" value="1"/>
</dbReference>
<dbReference type="InterPro" id="IPR045275">
    <property type="entry name" value="MscS_archaea/bacteria_type"/>
</dbReference>
<dbReference type="AlphaFoldDB" id="A0A0X8FK12"/>
<accession>A0A0X8FK12</accession>
<evidence type="ECO:0000256" key="3">
    <source>
        <dbReference type="ARBA" id="ARBA00022989"/>
    </source>
</evidence>
<dbReference type="OrthoDB" id="9809206at2"/>
<dbReference type="GO" id="GO:0008381">
    <property type="term" value="F:mechanosensitive monoatomic ion channel activity"/>
    <property type="evidence" value="ECO:0007669"/>
    <property type="project" value="InterPro"/>
</dbReference>
<evidence type="ECO:0000256" key="1">
    <source>
        <dbReference type="ARBA" id="ARBA00004370"/>
    </source>
</evidence>
<name>A0A0X8FK12_9LACT</name>
<keyword evidence="4" id="KW-0472">Membrane</keyword>
<dbReference type="SUPFAM" id="SSF50182">
    <property type="entry name" value="Sm-like ribonucleoproteins"/>
    <property type="match status" value="1"/>
</dbReference>
<keyword evidence="6" id="KW-1185">Reference proteome</keyword>
<evidence type="ECO:0000256" key="4">
    <source>
        <dbReference type="ARBA" id="ARBA00023136"/>
    </source>
</evidence>
<dbReference type="GO" id="GO:0016020">
    <property type="term" value="C:membrane"/>
    <property type="evidence" value="ECO:0007669"/>
    <property type="project" value="UniProtKB-SubCell"/>
</dbReference>
<dbReference type="KEGG" id="auh:AWM75_01490"/>
<reference evidence="5 6" key="1">
    <citation type="journal article" date="2016" name="Genome Announc.">
        <title>Complete Genome Sequences of Aerococcus christensenii CCUG 28831T, Aerococcus sanguinicola CCUG 43001T, Aerococcus urinae CCUG 36881T, Aerococcus urinaeequi CCUG 28094T, Aerococcus urinaehominis CCUG 42038 BT, and Aerococcus viridans CCUG 4311T.</title>
        <authorList>
            <person name="Carkaci D."/>
            <person name="Dargis R."/>
            <person name="Nielsen X.C."/>
            <person name="Skovgaard O."/>
            <person name="Fuursted K."/>
            <person name="Christensen J.J."/>
        </authorList>
    </citation>
    <scope>NUCLEOTIDE SEQUENCE [LARGE SCALE GENOMIC DNA]</scope>
    <source>
        <strain evidence="5 6">CCUG42038B</strain>
    </source>
</reference>
<dbReference type="Gene3D" id="2.30.30.60">
    <property type="match status" value="1"/>
</dbReference>
<evidence type="ECO:0000313" key="5">
    <source>
        <dbReference type="EMBL" id="AMB98748.1"/>
    </source>
</evidence>
<gene>
    <name evidence="5" type="ORF">AWM75_01490</name>
</gene>
<proteinExistence type="predicted"/>
<keyword evidence="2" id="KW-0812">Transmembrane</keyword>
<dbReference type="Proteomes" id="UP000062260">
    <property type="component" value="Chromosome"/>
</dbReference>
<dbReference type="STRING" id="128944.AWM75_01490"/>
<dbReference type="RefSeq" id="WP_067977427.1">
    <property type="nucleotide sequence ID" value="NZ_CP014163.1"/>
</dbReference>
<dbReference type="PANTHER" id="PTHR30221">
    <property type="entry name" value="SMALL-CONDUCTANCE MECHANOSENSITIVE CHANNEL"/>
    <property type="match status" value="1"/>
</dbReference>
<evidence type="ECO:0000256" key="2">
    <source>
        <dbReference type="ARBA" id="ARBA00022692"/>
    </source>
</evidence>
<dbReference type="InterPro" id="IPR006685">
    <property type="entry name" value="MscS_channel_2nd"/>
</dbReference>
<dbReference type="EMBL" id="CP014163">
    <property type="protein sequence ID" value="AMB98748.1"/>
    <property type="molecule type" value="Genomic_DNA"/>
</dbReference>
<dbReference type="InterPro" id="IPR010920">
    <property type="entry name" value="LSM_dom_sf"/>
</dbReference>
<keyword evidence="3" id="KW-1133">Transmembrane helix</keyword>